<name>A0ABV6GH62_9BACI</name>
<dbReference type="EMBL" id="JBHLVO010000015">
    <property type="protein sequence ID" value="MFC0273011.1"/>
    <property type="molecule type" value="Genomic_DNA"/>
</dbReference>
<evidence type="ECO:0000313" key="2">
    <source>
        <dbReference type="Proteomes" id="UP001589854"/>
    </source>
</evidence>
<evidence type="ECO:0000313" key="1">
    <source>
        <dbReference type="EMBL" id="MFC0273011.1"/>
    </source>
</evidence>
<protein>
    <submittedName>
        <fullName evidence="1">Uncharacterized protein</fullName>
    </submittedName>
</protein>
<proteinExistence type="predicted"/>
<sequence length="282" mass="31509">MKKATFLTTWFLLLLVCVIGKQHTTYALSSKGEAFTPFSFQVEAQNWNTVKELLPKGAKFTVIDVESGKSFNVQRRAGSKHADVQPLTGKDTKIMKDIYDGNWSWRRKAVLILTKDKLIAASMHGMPHGAGALENNFPGHFCIHFTGSTTHSKGRADLSHHVMILKAAGQLEEYMKNLSPSKMTEVLLVAIKNGDNGLVKKNTLHLTKLEEEKLIKIEALHWKINSSNTMNITSLETSVLVELKIFIKDAGPITTEVSFPLMRTSPFSPWKIDLEPFLSSLD</sequence>
<accession>A0ABV6GH62</accession>
<comment type="caution">
    <text evidence="1">The sequence shown here is derived from an EMBL/GenBank/DDBJ whole genome shotgun (WGS) entry which is preliminary data.</text>
</comment>
<reference evidence="1 2" key="1">
    <citation type="submission" date="2024-09" db="EMBL/GenBank/DDBJ databases">
        <authorList>
            <person name="Sun Q."/>
            <person name="Mori K."/>
        </authorList>
    </citation>
    <scope>NUCLEOTIDE SEQUENCE [LARGE SCALE GENOMIC DNA]</scope>
    <source>
        <strain evidence="1 2">CCM 7228</strain>
    </source>
</reference>
<keyword evidence="2" id="KW-1185">Reference proteome</keyword>
<dbReference type="RefSeq" id="WP_378935889.1">
    <property type="nucleotide sequence ID" value="NZ_JBHLVO010000015.1"/>
</dbReference>
<gene>
    <name evidence="1" type="ORF">ACFFIX_16415</name>
</gene>
<organism evidence="1 2">
    <name type="scientific">Metabacillus herbersteinensis</name>
    <dbReference type="NCBI Taxonomy" id="283816"/>
    <lineage>
        <taxon>Bacteria</taxon>
        <taxon>Bacillati</taxon>
        <taxon>Bacillota</taxon>
        <taxon>Bacilli</taxon>
        <taxon>Bacillales</taxon>
        <taxon>Bacillaceae</taxon>
        <taxon>Metabacillus</taxon>
    </lineage>
</organism>
<dbReference type="Proteomes" id="UP001589854">
    <property type="component" value="Unassembled WGS sequence"/>
</dbReference>